<evidence type="ECO:0000313" key="2">
    <source>
        <dbReference type="EMBL" id="KAL0468261.1"/>
    </source>
</evidence>
<feature type="compositionally biased region" description="Polar residues" evidence="1">
    <location>
        <begin position="1"/>
        <end position="17"/>
    </location>
</feature>
<evidence type="ECO:0000256" key="1">
    <source>
        <dbReference type="SAM" id="MobiDB-lite"/>
    </source>
</evidence>
<evidence type="ECO:0000313" key="3">
    <source>
        <dbReference type="Proteomes" id="UP001451303"/>
    </source>
</evidence>
<accession>A0ABR3D928</accession>
<gene>
    <name evidence="2" type="ORF">QR685DRAFT_555439</name>
</gene>
<feature type="region of interest" description="Disordered" evidence="1">
    <location>
        <begin position="324"/>
        <end position="406"/>
    </location>
</feature>
<protein>
    <submittedName>
        <fullName evidence="2">Uncharacterized protein</fullName>
    </submittedName>
</protein>
<reference evidence="2 3" key="1">
    <citation type="submission" date="2023-09" db="EMBL/GenBank/DDBJ databases">
        <title>Multi-omics analysis of a traditional fermented food reveals byproduct-associated fungal strains for waste-to-food upcycling.</title>
        <authorList>
            <consortium name="Lawrence Berkeley National Laboratory"/>
            <person name="Rekdal V.M."/>
            <person name="Villalobos-Escobedo J.M."/>
            <person name="Rodriguez-Valeron N."/>
            <person name="Garcia M.O."/>
            <person name="Vasquez D.P."/>
            <person name="Damayanti I."/>
            <person name="Sorensen P.M."/>
            <person name="Baidoo E.E."/>
            <person name="De Carvalho A.C."/>
            <person name="Riley R."/>
            <person name="Lipzen A."/>
            <person name="He G."/>
            <person name="Yan M."/>
            <person name="Haridas S."/>
            <person name="Daum C."/>
            <person name="Yoshinaga Y."/>
            <person name="Ng V."/>
            <person name="Grigoriev I.V."/>
            <person name="Munk R."/>
            <person name="Nuraida L."/>
            <person name="Wijaya C.H."/>
            <person name="Morales P.-C."/>
            <person name="Keasling J.D."/>
        </authorList>
    </citation>
    <scope>NUCLEOTIDE SEQUENCE [LARGE SCALE GENOMIC DNA]</scope>
    <source>
        <strain evidence="2 3">FGSC 2613</strain>
    </source>
</reference>
<dbReference type="Proteomes" id="UP001451303">
    <property type="component" value="Unassembled WGS sequence"/>
</dbReference>
<feature type="compositionally biased region" description="Polar residues" evidence="1">
    <location>
        <begin position="120"/>
        <end position="132"/>
    </location>
</feature>
<comment type="caution">
    <text evidence="2">The sequence shown here is derived from an EMBL/GenBank/DDBJ whole genome shotgun (WGS) entry which is preliminary data.</text>
</comment>
<name>A0ABR3D928_NEUIN</name>
<feature type="region of interest" description="Disordered" evidence="1">
    <location>
        <begin position="163"/>
        <end position="291"/>
    </location>
</feature>
<feature type="region of interest" description="Disordered" evidence="1">
    <location>
        <begin position="1"/>
        <end position="136"/>
    </location>
</feature>
<feature type="compositionally biased region" description="Low complexity" evidence="1">
    <location>
        <begin position="353"/>
        <end position="364"/>
    </location>
</feature>
<sequence length="425" mass="45636">MGRTGYETTNFRNSGSDPNDPLPRKAGMGLINPPPSFSSQDPKGEGKERADTPSGSAVGAHQADPAHLPPVRRSADFREAVTESFPALPQNQRQSRGFGFQVGPRGYGAGGGNHPRALEIQTTGGKNNSINVKPQMCGTPMSAGALSTAAGTGIGDDADLITPRASQFELPGNYSRGASRFSQQPRHFDSFPSRHQAYGQYPDGLPPPPPPNILRSQASQFGLTINKSSSDGNGNSHTQSQGLRSQPFNSNTPPSVSSGRNTFASDTAEPPRFARSGNMTARQYQEPLGNAKISDTVTGTYDFGTSDARDLYMRRVTPHPDPWPIDREFLSKKRSYPQDSMSAAGSIPRAAPTSGTTVTMGSTVRPPPGFNIGPGSEFASGPRLEDRSFPFFPQPTTQAERDRRRKATLDAGYAQLLAKRQKQHH</sequence>
<organism evidence="2 3">
    <name type="scientific">Neurospora intermedia</name>
    <dbReference type="NCBI Taxonomy" id="5142"/>
    <lineage>
        <taxon>Eukaryota</taxon>
        <taxon>Fungi</taxon>
        <taxon>Dikarya</taxon>
        <taxon>Ascomycota</taxon>
        <taxon>Pezizomycotina</taxon>
        <taxon>Sordariomycetes</taxon>
        <taxon>Sordariomycetidae</taxon>
        <taxon>Sordariales</taxon>
        <taxon>Sordariaceae</taxon>
        <taxon>Neurospora</taxon>
    </lineage>
</organism>
<dbReference type="EMBL" id="JAVLET010000007">
    <property type="protein sequence ID" value="KAL0468261.1"/>
    <property type="molecule type" value="Genomic_DNA"/>
</dbReference>
<feature type="compositionally biased region" description="Polar residues" evidence="1">
    <location>
        <begin position="214"/>
        <end position="265"/>
    </location>
</feature>
<proteinExistence type="predicted"/>
<feature type="compositionally biased region" description="Basic and acidic residues" evidence="1">
    <location>
        <begin position="42"/>
        <end position="51"/>
    </location>
</feature>
<keyword evidence="3" id="KW-1185">Reference proteome</keyword>